<evidence type="ECO:0000313" key="1">
    <source>
        <dbReference type="EMBL" id="EFZ37279.1"/>
    </source>
</evidence>
<reference evidence="1" key="1">
    <citation type="submission" date="2011-01" db="EMBL/GenBank/DDBJ databases">
        <authorList>
            <person name="Muzny D."/>
            <person name="Qin X."/>
            <person name="Buhay C."/>
            <person name="Dugan-Rocha S."/>
            <person name="Ding Y."/>
            <person name="Chen G."/>
            <person name="Hawes A."/>
            <person name="Holder M."/>
            <person name="Jhangiani S."/>
            <person name="Johnson A."/>
            <person name="Khan Z."/>
            <person name="Li Z."/>
            <person name="Liu W."/>
            <person name="Liu X."/>
            <person name="Perez L."/>
            <person name="Shen H."/>
            <person name="Wang Q."/>
            <person name="Watt J."/>
            <person name="Xi L."/>
            <person name="Xin Y."/>
            <person name="Zhou J."/>
            <person name="Deng J."/>
            <person name="Jiang H."/>
            <person name="Liu Y."/>
            <person name="Qu J."/>
            <person name="Song X.-Z."/>
            <person name="Zhang L."/>
            <person name="Villasana D."/>
            <person name="Johnson A."/>
            <person name="Liu J."/>
            <person name="Liyanage D."/>
            <person name="Lorensuhewa L."/>
            <person name="Robinson T."/>
            <person name="Song A."/>
            <person name="Song B.-B."/>
            <person name="Dinh H."/>
            <person name="Thornton R."/>
            <person name="Coyle M."/>
            <person name="Francisco L."/>
            <person name="Jackson L."/>
            <person name="Javaid M."/>
            <person name="Korchina V."/>
            <person name="Kovar C."/>
            <person name="Mata R."/>
            <person name="Mathew T."/>
            <person name="Ngo R."/>
            <person name="Nguyen L."/>
            <person name="Nguyen N."/>
            <person name="Okwuonu G."/>
            <person name="Ongeri F."/>
            <person name="Pham C."/>
            <person name="Simmons D."/>
            <person name="Wilczek-Boney K."/>
            <person name="Hale W."/>
            <person name="Jakkamsetti A."/>
            <person name="Pham P."/>
            <person name="Ruth R."/>
            <person name="San Lucas F."/>
            <person name="Warren J."/>
            <person name="Zhang J."/>
            <person name="Zhao Z."/>
            <person name="Zhou C."/>
            <person name="Zhu D."/>
            <person name="Lee S."/>
            <person name="Bess C."/>
            <person name="Blankenburg K."/>
            <person name="Forbes L."/>
            <person name="Fu Q."/>
            <person name="Gubbala S."/>
            <person name="Hirani K."/>
            <person name="Jayaseelan J.C."/>
            <person name="Lara F."/>
            <person name="Munidasa M."/>
            <person name="Palculict T."/>
            <person name="Patil S."/>
            <person name="Pu L.-L."/>
            <person name="Saada N."/>
            <person name="Tang L."/>
            <person name="Weissenberger G."/>
            <person name="Zhu Y."/>
            <person name="Hemphill L."/>
            <person name="Shang Y."/>
            <person name="Youmans B."/>
            <person name="Ayvaz T."/>
            <person name="Ross M."/>
            <person name="Santibanez J."/>
            <person name="Aqrawi P."/>
            <person name="Gross S."/>
            <person name="Joshi V."/>
            <person name="Fowler G."/>
            <person name="Nazareth L."/>
            <person name="Reid J."/>
            <person name="Worley K."/>
            <person name="Petrosino J."/>
            <person name="Highlander S."/>
            <person name="Gibbs R."/>
        </authorList>
    </citation>
    <scope>NUCLEOTIDE SEQUENCE [LARGE SCALE GENOMIC DNA]</scope>
    <source>
        <strain evidence="1">ATCC 33269</strain>
    </source>
</reference>
<gene>
    <name evidence="1" type="ORF">HMPREF0663_10737</name>
</gene>
<name>E7RNI6_9BACT</name>
<dbReference type="STRING" id="28134.SAMN05444288_2258"/>
<dbReference type="PROSITE" id="PS51257">
    <property type="entry name" value="PROKAR_LIPOPROTEIN"/>
    <property type="match status" value="1"/>
</dbReference>
<dbReference type="AlphaFoldDB" id="E7RNI6"/>
<dbReference type="HOGENOM" id="CLU_948952_0_0_10"/>
<dbReference type="Proteomes" id="UP000005580">
    <property type="component" value="Unassembled WGS sequence"/>
</dbReference>
<proteinExistence type="predicted"/>
<organism evidence="1 2">
    <name type="scientific">Hoylesella oralis ATCC 33269</name>
    <dbReference type="NCBI Taxonomy" id="873533"/>
    <lineage>
        <taxon>Bacteria</taxon>
        <taxon>Pseudomonadati</taxon>
        <taxon>Bacteroidota</taxon>
        <taxon>Bacteroidia</taxon>
        <taxon>Bacteroidales</taxon>
        <taxon>Prevotellaceae</taxon>
        <taxon>Hoylesella</taxon>
    </lineage>
</organism>
<evidence type="ECO:0000313" key="2">
    <source>
        <dbReference type="Proteomes" id="UP000005580"/>
    </source>
</evidence>
<sequence length="332" mass="37529">MRKIYCLIISVIVITGCSTSETDEHSKSIILFEQAIRNTQAGHEANNDGTPFVFKGFDNPRQLWQKGGTVDLGAALNIASWNHNSRFYKTCGWGLYGEEGACVYPDENRNMDRYCLTGGLFIDANNPNPNTLINVKNYRAYILYKGENVWRRINFPESQITDETPIRWSGAYDKDYVNVLYKPGDSNSFGFYKPIQRDGYSVIPIPKSGNYYYYGNKWCDAKVIINHFGTNSMHLPEDIDQTRIEGIYISVDVRLDPSTPDGKVGMDISMNGGYIGIDKPWAHGFGVSRVITISTKWKTINWINYEGGQGARDCSDKVLSKERILSTTLPND</sequence>
<accession>E7RNI6</accession>
<dbReference type="RefSeq" id="WP_004367936.1">
    <property type="nucleotide sequence ID" value="NZ_GL833116.1"/>
</dbReference>
<dbReference type="EMBL" id="AEPE02000003">
    <property type="protein sequence ID" value="EFZ37279.1"/>
    <property type="molecule type" value="Genomic_DNA"/>
</dbReference>
<keyword evidence="2" id="KW-1185">Reference proteome</keyword>
<comment type="caution">
    <text evidence="1">The sequence shown here is derived from an EMBL/GenBank/DDBJ whole genome shotgun (WGS) entry which is preliminary data.</text>
</comment>
<dbReference type="eggNOG" id="ENOG5033TEF">
    <property type="taxonomic scope" value="Bacteria"/>
</dbReference>
<protein>
    <submittedName>
        <fullName evidence="1">Uncharacterized protein</fullName>
    </submittedName>
</protein>